<dbReference type="Pfam" id="PF08241">
    <property type="entry name" value="Methyltransf_11"/>
    <property type="match status" value="1"/>
</dbReference>
<gene>
    <name evidence="2" type="ORF">A2937_00635</name>
</gene>
<proteinExistence type="predicted"/>
<dbReference type="AlphaFoldDB" id="A0A1G2SEC8"/>
<dbReference type="InterPro" id="IPR029063">
    <property type="entry name" value="SAM-dependent_MTases_sf"/>
</dbReference>
<sequence>MENFESSKINPLEQGAGASRVFEGEMGLPVIEKIYGESAEFFAGEIKRLLPPRLEAYTMSVLDVGSHRGEFLKDLLTEFGDDYKFDVTAIDANETALKDNLAAKMKVVGNVAQLPFQDNAFDITVMRYVLPWNKKEDQKEILSEVNRVSNKYAIVQHSGAPRENSSEWQSEFHKLFLGHAPKLQRETAYFSSPTEIETWMDEKGINYQTIQDRVVPDISELFIAKYELSPEDAARVNEILADKDFVEQVAWVFEKKK</sequence>
<reference evidence="2 3" key="1">
    <citation type="journal article" date="2016" name="Nat. Commun.">
        <title>Thousands of microbial genomes shed light on interconnected biogeochemical processes in an aquifer system.</title>
        <authorList>
            <person name="Anantharaman K."/>
            <person name="Brown C.T."/>
            <person name="Hug L.A."/>
            <person name="Sharon I."/>
            <person name="Castelle C.J."/>
            <person name="Probst A.J."/>
            <person name="Thomas B.C."/>
            <person name="Singh A."/>
            <person name="Wilkins M.J."/>
            <person name="Karaoz U."/>
            <person name="Brodie E.L."/>
            <person name="Williams K.H."/>
            <person name="Hubbard S.S."/>
            <person name="Banfield J.F."/>
        </authorList>
    </citation>
    <scope>NUCLEOTIDE SEQUENCE [LARGE SCALE GENOMIC DNA]</scope>
</reference>
<comment type="caution">
    <text evidence="2">The sequence shown here is derived from an EMBL/GenBank/DDBJ whole genome shotgun (WGS) entry which is preliminary data.</text>
</comment>
<protein>
    <recommendedName>
        <fullName evidence="1">Methyltransferase type 11 domain-containing protein</fullName>
    </recommendedName>
</protein>
<organism evidence="2 3">
    <name type="scientific">Candidatus Yonathbacteria bacterium RIFCSPLOWO2_01_FULL_47_33b</name>
    <dbReference type="NCBI Taxonomy" id="1802727"/>
    <lineage>
        <taxon>Bacteria</taxon>
        <taxon>Candidatus Yonathiibacteriota</taxon>
    </lineage>
</organism>
<dbReference type="Gene3D" id="3.40.50.150">
    <property type="entry name" value="Vaccinia Virus protein VP39"/>
    <property type="match status" value="1"/>
</dbReference>
<evidence type="ECO:0000313" key="3">
    <source>
        <dbReference type="Proteomes" id="UP000177987"/>
    </source>
</evidence>
<dbReference type="STRING" id="1802727.A2937_00635"/>
<name>A0A1G2SEC8_9BACT</name>
<dbReference type="GO" id="GO:0008757">
    <property type="term" value="F:S-adenosylmethionine-dependent methyltransferase activity"/>
    <property type="evidence" value="ECO:0007669"/>
    <property type="project" value="InterPro"/>
</dbReference>
<evidence type="ECO:0000313" key="2">
    <source>
        <dbReference type="EMBL" id="OHA83334.1"/>
    </source>
</evidence>
<dbReference type="Proteomes" id="UP000177987">
    <property type="component" value="Unassembled WGS sequence"/>
</dbReference>
<evidence type="ECO:0000259" key="1">
    <source>
        <dbReference type="Pfam" id="PF08241"/>
    </source>
</evidence>
<dbReference type="EMBL" id="MHUW01000018">
    <property type="protein sequence ID" value="OHA83334.1"/>
    <property type="molecule type" value="Genomic_DNA"/>
</dbReference>
<accession>A0A1G2SEC8</accession>
<dbReference type="InterPro" id="IPR013216">
    <property type="entry name" value="Methyltransf_11"/>
</dbReference>
<dbReference type="SUPFAM" id="SSF53335">
    <property type="entry name" value="S-adenosyl-L-methionine-dependent methyltransferases"/>
    <property type="match status" value="1"/>
</dbReference>
<feature type="domain" description="Methyltransferase type 11" evidence="1">
    <location>
        <begin position="62"/>
        <end position="149"/>
    </location>
</feature>